<evidence type="ECO:0000256" key="5">
    <source>
        <dbReference type="ARBA" id="ARBA00022741"/>
    </source>
</evidence>
<evidence type="ECO:0000256" key="6">
    <source>
        <dbReference type="ARBA" id="ARBA00022777"/>
    </source>
</evidence>
<evidence type="ECO:0000256" key="9">
    <source>
        <dbReference type="SAM" id="Phobius"/>
    </source>
</evidence>
<dbReference type="InterPro" id="IPR050482">
    <property type="entry name" value="Sensor_HK_TwoCompSys"/>
</dbReference>
<dbReference type="GO" id="GO:0016301">
    <property type="term" value="F:kinase activity"/>
    <property type="evidence" value="ECO:0007669"/>
    <property type="project" value="UniProtKB-KW"/>
</dbReference>
<keyword evidence="8" id="KW-0902">Two-component regulatory system</keyword>
<gene>
    <name evidence="11" type="ORF">GCM10025789_02980</name>
</gene>
<reference evidence="12" key="1">
    <citation type="journal article" date="2019" name="Int. J. Syst. Evol. Microbiol.">
        <title>The Global Catalogue of Microorganisms (GCM) 10K type strain sequencing project: providing services to taxonomists for standard genome sequencing and annotation.</title>
        <authorList>
            <consortium name="The Broad Institute Genomics Platform"/>
            <consortium name="The Broad Institute Genome Sequencing Center for Infectious Disease"/>
            <person name="Wu L."/>
            <person name="Ma J."/>
        </authorList>
    </citation>
    <scope>NUCLEOTIDE SEQUENCE [LARGE SCALE GENOMIC DNA]</scope>
    <source>
        <strain evidence="12">JCM 19125</strain>
    </source>
</reference>
<dbReference type="SUPFAM" id="SSF55874">
    <property type="entry name" value="ATPase domain of HSP90 chaperone/DNA topoisomerase II/histidine kinase"/>
    <property type="match status" value="1"/>
</dbReference>
<evidence type="ECO:0000256" key="8">
    <source>
        <dbReference type="ARBA" id="ARBA00023012"/>
    </source>
</evidence>
<dbReference type="PANTHER" id="PTHR24421">
    <property type="entry name" value="NITRATE/NITRITE SENSOR PROTEIN NARX-RELATED"/>
    <property type="match status" value="1"/>
</dbReference>
<evidence type="ECO:0000313" key="12">
    <source>
        <dbReference type="Proteomes" id="UP001501521"/>
    </source>
</evidence>
<evidence type="ECO:0000256" key="1">
    <source>
        <dbReference type="ARBA" id="ARBA00000085"/>
    </source>
</evidence>
<dbReference type="InterPro" id="IPR036890">
    <property type="entry name" value="HATPase_C_sf"/>
</dbReference>
<sequence length="407" mass="43343">MSTAVASPRRRLARVWGEVWRFAVAGFGGLLMFGIRLEASEEAAKPGTDITGQVTILVQPVSNAWLAVDLVLGLGVLVAMLFRRRWPLPVALLASAATAVSGFSLVATAVCLVSISARRRWSDFAVLTPVLVAAVWVNHVFWPSSGSRADMVVSIALSLVIFAGFCAWGAYRGARRELVASLRERAATLEREQHLRVTQAKTAERARIAQEMHDVLAHRISLIAVHANALAYRSDLPPQQVAEHAGVIRDNADHAVAELRDVLGVLRGGEPAATAPPQPTLDQLPLLIEDAQRAGTPVAAVGMMPDFDELPTAVSRTAYRVVQECLTNARKHAAGLPVTLELRGAEGPALDIVVRNPLPPSGVPAQIGGTGMGLLGLAERLALAGGTLRHAVEEGVFVVRAHLPWSG</sequence>
<dbReference type="EC" id="2.7.13.3" evidence="2"/>
<comment type="caution">
    <text evidence="11">The sequence shown here is derived from an EMBL/GenBank/DDBJ whole genome shotgun (WGS) entry which is preliminary data.</text>
</comment>
<keyword evidence="4" id="KW-0808">Transferase</keyword>
<feature type="transmembrane region" description="Helical" evidence="9">
    <location>
        <begin position="121"/>
        <end position="142"/>
    </location>
</feature>
<protein>
    <recommendedName>
        <fullName evidence="2">histidine kinase</fullName>
        <ecNumber evidence="2">2.7.13.3</ecNumber>
    </recommendedName>
</protein>
<feature type="transmembrane region" description="Helical" evidence="9">
    <location>
        <begin position="90"/>
        <end position="115"/>
    </location>
</feature>
<organism evidence="11 12">
    <name type="scientific">Tessaracoccus lubricantis</name>
    <dbReference type="NCBI Taxonomy" id="545543"/>
    <lineage>
        <taxon>Bacteria</taxon>
        <taxon>Bacillati</taxon>
        <taxon>Actinomycetota</taxon>
        <taxon>Actinomycetes</taxon>
        <taxon>Propionibacteriales</taxon>
        <taxon>Propionibacteriaceae</taxon>
        <taxon>Tessaracoccus</taxon>
    </lineage>
</organism>
<feature type="transmembrane region" description="Helical" evidence="9">
    <location>
        <begin position="149"/>
        <end position="171"/>
    </location>
</feature>
<evidence type="ECO:0000256" key="7">
    <source>
        <dbReference type="ARBA" id="ARBA00022840"/>
    </source>
</evidence>
<evidence type="ECO:0000259" key="10">
    <source>
        <dbReference type="Pfam" id="PF07730"/>
    </source>
</evidence>
<dbReference type="RefSeq" id="WP_345577920.1">
    <property type="nucleotide sequence ID" value="NZ_BAABLV010000005.1"/>
</dbReference>
<dbReference type="InterPro" id="IPR011712">
    <property type="entry name" value="Sig_transdc_His_kin_sub3_dim/P"/>
</dbReference>
<keyword evidence="7" id="KW-0067">ATP-binding</keyword>
<keyword evidence="5" id="KW-0547">Nucleotide-binding</keyword>
<evidence type="ECO:0000313" key="11">
    <source>
        <dbReference type="EMBL" id="GAA4889934.1"/>
    </source>
</evidence>
<keyword evidence="12" id="KW-1185">Reference proteome</keyword>
<keyword evidence="9" id="KW-0812">Transmembrane</keyword>
<evidence type="ECO:0000256" key="2">
    <source>
        <dbReference type="ARBA" id="ARBA00012438"/>
    </source>
</evidence>
<evidence type="ECO:0000256" key="3">
    <source>
        <dbReference type="ARBA" id="ARBA00022553"/>
    </source>
</evidence>
<dbReference type="Gene3D" id="3.30.565.10">
    <property type="entry name" value="Histidine kinase-like ATPase, C-terminal domain"/>
    <property type="match status" value="1"/>
</dbReference>
<accession>A0ABP9F0H4</accession>
<keyword evidence="3" id="KW-0597">Phosphoprotein</keyword>
<comment type="catalytic activity">
    <reaction evidence="1">
        <text>ATP + protein L-histidine = ADP + protein N-phospho-L-histidine.</text>
        <dbReference type="EC" id="2.7.13.3"/>
    </reaction>
</comment>
<feature type="domain" description="Signal transduction histidine kinase subgroup 3 dimerisation and phosphoacceptor" evidence="10">
    <location>
        <begin position="204"/>
        <end position="268"/>
    </location>
</feature>
<dbReference type="EMBL" id="BAABLV010000005">
    <property type="protein sequence ID" value="GAA4889934.1"/>
    <property type="molecule type" value="Genomic_DNA"/>
</dbReference>
<keyword evidence="9" id="KW-1133">Transmembrane helix</keyword>
<proteinExistence type="predicted"/>
<dbReference type="Proteomes" id="UP001501521">
    <property type="component" value="Unassembled WGS sequence"/>
</dbReference>
<feature type="transmembrane region" description="Helical" evidence="9">
    <location>
        <begin position="64"/>
        <end position="83"/>
    </location>
</feature>
<dbReference type="PANTHER" id="PTHR24421:SF10">
    <property type="entry name" value="NITRATE_NITRITE SENSOR PROTEIN NARQ"/>
    <property type="match status" value="1"/>
</dbReference>
<name>A0ABP9F0H4_9ACTN</name>
<keyword evidence="6 11" id="KW-0418">Kinase</keyword>
<keyword evidence="9" id="KW-0472">Membrane</keyword>
<dbReference type="Pfam" id="PF07730">
    <property type="entry name" value="HisKA_3"/>
    <property type="match status" value="1"/>
</dbReference>
<evidence type="ECO:0000256" key="4">
    <source>
        <dbReference type="ARBA" id="ARBA00022679"/>
    </source>
</evidence>
<dbReference type="Gene3D" id="1.20.5.1930">
    <property type="match status" value="1"/>
</dbReference>